<feature type="transmembrane region" description="Helical" evidence="9">
    <location>
        <begin position="450"/>
        <end position="468"/>
    </location>
</feature>
<dbReference type="GO" id="GO:0015079">
    <property type="term" value="F:potassium ion transmembrane transporter activity"/>
    <property type="evidence" value="ECO:0007669"/>
    <property type="project" value="InterPro"/>
</dbReference>
<protein>
    <submittedName>
        <fullName evidence="12">Uncharacterized protein Z696R</fullName>
    </submittedName>
</protein>
<keyword evidence="5" id="KW-0630">Potassium</keyword>
<evidence type="ECO:0000259" key="11">
    <source>
        <dbReference type="Pfam" id="PF22776"/>
    </source>
</evidence>
<name>A7K9V6_9PHYC</name>
<keyword evidence="4 9" id="KW-0812">Transmembrane</keyword>
<feature type="transmembrane region" description="Helical" evidence="9">
    <location>
        <begin position="124"/>
        <end position="142"/>
    </location>
</feature>
<dbReference type="InterPro" id="IPR053952">
    <property type="entry name" value="K_trans_C"/>
</dbReference>
<evidence type="ECO:0000256" key="7">
    <source>
        <dbReference type="ARBA" id="ARBA00023065"/>
    </source>
</evidence>
<feature type="transmembrane region" description="Helical" evidence="9">
    <location>
        <begin position="194"/>
        <end position="213"/>
    </location>
</feature>
<keyword evidence="7" id="KW-0406">Ion transport</keyword>
<keyword evidence="6 9" id="KW-1133">Transmembrane helix</keyword>
<feature type="transmembrane region" description="Helical" evidence="9">
    <location>
        <begin position="162"/>
        <end position="182"/>
    </location>
</feature>
<evidence type="ECO:0000256" key="6">
    <source>
        <dbReference type="ARBA" id="ARBA00022989"/>
    </source>
</evidence>
<dbReference type="Pfam" id="PF02705">
    <property type="entry name" value="K_trans"/>
    <property type="match status" value="1"/>
</dbReference>
<evidence type="ECO:0000313" key="12">
    <source>
        <dbReference type="EMBL" id="ABT16830.1"/>
    </source>
</evidence>
<feature type="transmembrane region" description="Helical" evidence="9">
    <location>
        <begin position="229"/>
        <end position="253"/>
    </location>
</feature>
<evidence type="ECO:0000256" key="2">
    <source>
        <dbReference type="ARBA" id="ARBA00022448"/>
    </source>
</evidence>
<keyword evidence="13" id="KW-1185">Reference proteome</keyword>
<dbReference type="InterPro" id="IPR053951">
    <property type="entry name" value="K_trans_N"/>
</dbReference>
<dbReference type="InterPro" id="IPR003855">
    <property type="entry name" value="K+_transporter"/>
</dbReference>
<feature type="transmembrane region" description="Helical" evidence="9">
    <location>
        <begin position="315"/>
        <end position="344"/>
    </location>
</feature>
<organism evidence="12 13">
    <name type="scientific">Chlorovirus heliozoae</name>
    <dbReference type="NCBI Taxonomy" id="322019"/>
    <lineage>
        <taxon>Viruses</taxon>
        <taxon>Varidnaviria</taxon>
        <taxon>Bamfordvirae</taxon>
        <taxon>Nucleocytoviricota</taxon>
        <taxon>Megaviricetes</taxon>
        <taxon>Algavirales</taxon>
        <taxon>Phycodnaviridae</taxon>
        <taxon>Chlorovirus</taxon>
    </lineage>
</organism>
<feature type="transmembrane region" description="Helical" evidence="9">
    <location>
        <begin position="48"/>
        <end position="70"/>
    </location>
</feature>
<keyword evidence="3" id="KW-0633">Potassium transport</keyword>
<dbReference type="Pfam" id="PF22776">
    <property type="entry name" value="K_trans_C"/>
    <property type="match status" value="1"/>
</dbReference>
<comment type="subcellular location">
    <subcellularLocation>
        <location evidence="1">Membrane</location>
        <topology evidence="1">Multi-pass membrane protein</topology>
    </subcellularLocation>
</comment>
<dbReference type="RefSeq" id="YP_001427177.1">
    <property type="nucleotide sequence ID" value="NC_008724.1"/>
</dbReference>
<dbReference type="OrthoDB" id="29629at10239"/>
<dbReference type="KEGG" id="vg:5470222"/>
<evidence type="ECO:0000256" key="1">
    <source>
        <dbReference type="ARBA" id="ARBA00004141"/>
    </source>
</evidence>
<feature type="transmembrane region" description="Helical" evidence="9">
    <location>
        <begin position="421"/>
        <end position="444"/>
    </location>
</feature>
<gene>
    <name evidence="12" type="primary">Z696R</name>
    <name evidence="12" type="ORF">ATCV1_Z696R</name>
</gene>
<sequence>MSHQNVRGLKLAALSLTALGVVYGDIGTSPLYTLATIFGDLGGVPSEKVTLGVLSLVIWTITLMVLINYVGIVIGINDNGEGGAFALYAIIRQAVDPKASEFGVAKRETLPHTKFMDFINRAKWFRRVVIALVIVSFSLMTADGILTPAISVMSAVEGIEKFTGISRTAVISITIGILSALFSVQQFGTTKVGITFGPIMLVWFLFNFGVGIYNVCSMPSVFKALSPHYIYYVVEYAGIWTTFKLLGSVFLAITGADAMYADIGHLNPASVRIAFCSVAYPSLLMTYIGQTAVVLGDNATYSSLYWSSIPVSLKWPAVVIATLASIIASQALISGLFTVYHQAVHNNVFPRLTVVQTSKDHAGQIYIPAVNAAAFVGCVAVVLIFGESAKMASAYGFSVSGVMMITYVLVSFVLVLMDKSILFSIVYGIVFGTLTTLFFASTALKVPHGAWLTIVIGVVISIIAAAWFRGYKAKTRFIKANKLPVRQVFHSVPTSTRNVVFYNELIDSMVPSYGQLNKLVSISGASNISLTVRKMPVPTVPDAERFLVSIHDGVYFVVARYGYSDIVDHGPSFTRKLCREISAEADDVTFVVGRTTLATADKSSFNKKITVAAYNVLVWLSSWTTDSFKTPRDKLLVFEAVYTL</sequence>
<feature type="transmembrane region" description="Helical" evidence="9">
    <location>
        <begin position="273"/>
        <end position="295"/>
    </location>
</feature>
<dbReference type="PANTHER" id="PTHR30540:SF83">
    <property type="entry name" value="K+ POTASSIUM TRANSPORTER"/>
    <property type="match status" value="1"/>
</dbReference>
<proteinExistence type="predicted"/>
<dbReference type="Proteomes" id="UP000202420">
    <property type="component" value="Segment"/>
</dbReference>
<reference evidence="12 13" key="1">
    <citation type="submission" date="2006-09" db="EMBL/GenBank/DDBJ databases">
        <title>Sequence and annotation of the 288-kb ATCV-1 virus that infects an endosymbiotic Chlorella strain of the heliozoon Acanthocystis turfacea.</title>
        <authorList>
            <person name="Fitzgerald L.A."/>
            <person name="Graves M.V."/>
            <person name="Li X."/>
            <person name="Pfitzner A.J.P."/>
            <person name="Hartigan J."/>
            <person name="Van Etten J.L."/>
        </authorList>
    </citation>
    <scope>NUCLEOTIDE SEQUENCE [LARGE SCALE GENOMIC DNA]</scope>
    <source>
        <strain evidence="12 13">ATCV-1</strain>
    </source>
</reference>
<dbReference type="GO" id="GO:0016020">
    <property type="term" value="C:membrane"/>
    <property type="evidence" value="ECO:0007669"/>
    <property type="project" value="UniProtKB-SubCell"/>
</dbReference>
<evidence type="ECO:0000256" key="3">
    <source>
        <dbReference type="ARBA" id="ARBA00022538"/>
    </source>
</evidence>
<evidence type="ECO:0000256" key="9">
    <source>
        <dbReference type="SAM" id="Phobius"/>
    </source>
</evidence>
<evidence type="ECO:0000313" key="13">
    <source>
        <dbReference type="Proteomes" id="UP000202420"/>
    </source>
</evidence>
<evidence type="ECO:0000256" key="4">
    <source>
        <dbReference type="ARBA" id="ARBA00022692"/>
    </source>
</evidence>
<evidence type="ECO:0000256" key="8">
    <source>
        <dbReference type="ARBA" id="ARBA00023136"/>
    </source>
</evidence>
<feature type="transmembrane region" description="Helical" evidence="9">
    <location>
        <begin position="365"/>
        <end position="386"/>
    </location>
</feature>
<keyword evidence="2" id="KW-0813">Transport</keyword>
<feature type="domain" description="K+ potassium transporter C-terminal" evidence="11">
    <location>
        <begin position="499"/>
        <end position="638"/>
    </location>
</feature>
<feature type="domain" description="K+ potassium transporter integral membrane" evidence="10">
    <location>
        <begin position="15"/>
        <end position="489"/>
    </location>
</feature>
<keyword evidence="8 9" id="KW-0472">Membrane</keyword>
<accession>A7K9V6</accession>
<evidence type="ECO:0000256" key="5">
    <source>
        <dbReference type="ARBA" id="ARBA00022958"/>
    </source>
</evidence>
<evidence type="ECO:0000259" key="10">
    <source>
        <dbReference type="Pfam" id="PF02705"/>
    </source>
</evidence>
<dbReference type="PANTHER" id="PTHR30540">
    <property type="entry name" value="OSMOTIC STRESS POTASSIUM TRANSPORTER"/>
    <property type="match status" value="1"/>
</dbReference>
<feature type="transmembrane region" description="Helical" evidence="9">
    <location>
        <begin position="392"/>
        <end position="414"/>
    </location>
</feature>
<dbReference type="GeneID" id="5470222"/>
<dbReference type="EMBL" id="EF101928">
    <property type="protein sequence ID" value="ABT16830.1"/>
    <property type="molecule type" value="Genomic_DNA"/>
</dbReference>